<dbReference type="AlphaFoldDB" id="A0A9D4V1A5"/>
<accession>A0A9D4V1A5</accession>
<dbReference type="EMBL" id="JABFUD020000007">
    <property type="protein sequence ID" value="KAI5077749.1"/>
    <property type="molecule type" value="Genomic_DNA"/>
</dbReference>
<evidence type="ECO:0000313" key="2">
    <source>
        <dbReference type="Proteomes" id="UP000886520"/>
    </source>
</evidence>
<protein>
    <submittedName>
        <fullName evidence="1">Uncharacterized protein</fullName>
    </submittedName>
</protein>
<comment type="caution">
    <text evidence="1">The sequence shown here is derived from an EMBL/GenBank/DDBJ whole genome shotgun (WGS) entry which is preliminary data.</text>
</comment>
<organism evidence="1 2">
    <name type="scientific">Adiantum capillus-veneris</name>
    <name type="common">Maidenhair fern</name>
    <dbReference type="NCBI Taxonomy" id="13818"/>
    <lineage>
        <taxon>Eukaryota</taxon>
        <taxon>Viridiplantae</taxon>
        <taxon>Streptophyta</taxon>
        <taxon>Embryophyta</taxon>
        <taxon>Tracheophyta</taxon>
        <taxon>Polypodiopsida</taxon>
        <taxon>Polypodiidae</taxon>
        <taxon>Polypodiales</taxon>
        <taxon>Pteridineae</taxon>
        <taxon>Pteridaceae</taxon>
        <taxon>Vittarioideae</taxon>
        <taxon>Adiantum</taxon>
    </lineage>
</organism>
<sequence length="321" mass="35538">MVWHLHEAYSSLVADHGVSHIAGSVHWSAYCLLHLLDCRRCGLKYGEAVVSFHFLTLDEVFFVGDLVRIIEEASGRSAWPIKDCACLSSTVLMLACLQQREAEDGLTVKGWICIDDGLLCPRPIMLAGVSTVRTCGFESTNDLVDVESFITSIALTQANFRLAVAMQQETSHVQGHRHLLSNSLFQDVSVETYLAAHHPLCYSAGVRFQDSYYCSAFVMDAWFHGRVRCSLSLLENDITSLGVAEGMQEEDIDCLWDLAFGVCKISGGSPTAASCKRISTHSQEQLYYLYTSSFCTTVQCYMEWSPSCTVLNTCPFTGSTL</sequence>
<gene>
    <name evidence="1" type="ORF">GOP47_0007573</name>
</gene>
<evidence type="ECO:0000313" key="1">
    <source>
        <dbReference type="EMBL" id="KAI5077749.1"/>
    </source>
</evidence>
<name>A0A9D4V1A5_ADICA</name>
<keyword evidence="2" id="KW-1185">Reference proteome</keyword>
<proteinExistence type="predicted"/>
<dbReference type="Proteomes" id="UP000886520">
    <property type="component" value="Chromosome 7"/>
</dbReference>
<reference evidence="1" key="1">
    <citation type="submission" date="2021-01" db="EMBL/GenBank/DDBJ databases">
        <title>Adiantum capillus-veneris genome.</title>
        <authorList>
            <person name="Fang Y."/>
            <person name="Liao Q."/>
        </authorList>
    </citation>
    <scope>NUCLEOTIDE SEQUENCE</scope>
    <source>
        <strain evidence="1">H3</strain>
        <tissue evidence="1">Leaf</tissue>
    </source>
</reference>